<keyword evidence="3 6" id="KW-0813">Transport</keyword>
<dbReference type="NCBIfam" id="TIGR01961">
    <property type="entry name" value="NuoC_fam"/>
    <property type="match status" value="1"/>
</dbReference>
<comment type="function">
    <text evidence="1">Core subunit of the mitochondrial membrane respiratory chain NADH dehydrogenase (Complex I) that is believed to belong to the minimal assembly required for catalysis. Complex I functions in the transfer of electrons from NADH to the respiratory chain. The immediate electron acceptor for the enzyme is believed to be ubiquinone.</text>
</comment>
<dbReference type="AlphaFoldDB" id="A0A7U3TX17"/>
<dbReference type="GO" id="GO:0016651">
    <property type="term" value="F:oxidoreductase activity, acting on NAD(P)H"/>
    <property type="evidence" value="ECO:0007669"/>
    <property type="project" value="InterPro"/>
</dbReference>
<organism evidence="8">
    <name type="scientific">Selaginella nipponica</name>
    <dbReference type="NCBI Taxonomy" id="872861"/>
    <lineage>
        <taxon>Eukaryota</taxon>
        <taxon>Viridiplantae</taxon>
        <taxon>Streptophyta</taxon>
        <taxon>Embryophyta</taxon>
        <taxon>Tracheophyta</taxon>
        <taxon>Lycopodiopsida</taxon>
        <taxon>Selaginellales</taxon>
        <taxon>Selaginellaceae</taxon>
        <taxon>Selaginella</taxon>
    </lineage>
</organism>
<evidence type="ECO:0000256" key="2">
    <source>
        <dbReference type="ARBA" id="ARBA00007569"/>
    </source>
</evidence>
<evidence type="ECO:0000256" key="6">
    <source>
        <dbReference type="RuleBase" id="RU003456"/>
    </source>
</evidence>
<sequence>MYTTHPFVTFLTAILPHWILGWDRPKRDLRLLINSDHLFHVLWFLKFHSTARFSVLIYMAGVDYPSRAQRVALVYTLLSVSFNTRIRLRTAYDELTPICSVSGLYPSAAWWEREAWDMFGVHFSNHPDFRRVLTDYGFEGHPLRKDFPLSGYVHVRYDDSDGRVVSAPMEMNQEYRYFELASPWEMAAARNLGSSSSLSSR</sequence>
<dbReference type="PANTHER" id="PTHR10884">
    <property type="entry name" value="NADH DEHYDROGENASE UBIQUINONE IRON-SULFUR PROTEIN 3"/>
    <property type="match status" value="1"/>
</dbReference>
<geneLocation type="mitochondrion" evidence="8"/>
<dbReference type="InterPro" id="IPR010218">
    <property type="entry name" value="NADH_DH_suC"/>
</dbReference>
<keyword evidence="8" id="KW-0496">Mitochondrion</keyword>
<evidence type="ECO:0000313" key="8">
    <source>
        <dbReference type="EMBL" id="QQO99835.1"/>
    </source>
</evidence>
<feature type="domain" description="NADH:ubiquinone oxidoreductase 30kDa subunit" evidence="7">
    <location>
        <begin position="33"/>
        <end position="152"/>
    </location>
</feature>
<accession>A0A7U3TX17</accession>
<evidence type="ECO:0000256" key="5">
    <source>
        <dbReference type="ARBA" id="ARBA00049551"/>
    </source>
</evidence>
<dbReference type="HAMAP" id="MF_01357">
    <property type="entry name" value="NDH1_NuoC"/>
    <property type="match status" value="1"/>
</dbReference>
<proteinExistence type="inferred from homology"/>
<evidence type="ECO:0000256" key="4">
    <source>
        <dbReference type="ARBA" id="ARBA00029493"/>
    </source>
</evidence>
<comment type="catalytic activity">
    <reaction evidence="5">
        <text>a ubiquinone + NADH + 5 H(+)(in) = a ubiquinol + NAD(+) + 4 H(+)(out)</text>
        <dbReference type="Rhea" id="RHEA:29091"/>
        <dbReference type="Rhea" id="RHEA-COMP:9565"/>
        <dbReference type="Rhea" id="RHEA-COMP:9566"/>
        <dbReference type="ChEBI" id="CHEBI:15378"/>
        <dbReference type="ChEBI" id="CHEBI:16389"/>
        <dbReference type="ChEBI" id="CHEBI:17976"/>
        <dbReference type="ChEBI" id="CHEBI:57540"/>
        <dbReference type="ChEBI" id="CHEBI:57945"/>
        <dbReference type="EC" id="7.1.1.2"/>
    </reaction>
</comment>
<dbReference type="InterPro" id="IPR020396">
    <property type="entry name" value="NADH_UbQ_OxRdtase_CS"/>
</dbReference>
<keyword evidence="6" id="KW-1278">Translocase</keyword>
<reference evidence="8" key="1">
    <citation type="submission" date="2019-11" db="EMBL/GenBank/DDBJ databases">
        <title>Convergent organelle genome evolution in Selaginellaceae with mitochondrial-like plastid genomes and a highly diverged mitochondrial genome.</title>
        <authorList>
            <person name="Kang J.-S."/>
            <person name="Wang Y.-R."/>
            <person name="Xiang Q.-P."/>
            <person name="Zhang X.-C."/>
        </authorList>
    </citation>
    <scope>NUCLEOTIDE SEQUENCE</scope>
    <source>
        <strain evidence="8">Contig 21</strain>
    </source>
</reference>
<dbReference type="Pfam" id="PF00329">
    <property type="entry name" value="Complex1_30kDa"/>
    <property type="match status" value="1"/>
</dbReference>
<dbReference type="EMBL" id="MN702925">
    <property type="protein sequence ID" value="QQO99835.1"/>
    <property type="molecule type" value="Genomic_DNA"/>
</dbReference>
<evidence type="ECO:0000256" key="1">
    <source>
        <dbReference type="ARBA" id="ARBA00003257"/>
    </source>
</evidence>
<name>A0A7U3TX17_9TRAC</name>
<keyword evidence="6" id="KW-0520">NAD</keyword>
<dbReference type="GO" id="GO:0008137">
    <property type="term" value="F:NADH dehydrogenase (ubiquinone) activity"/>
    <property type="evidence" value="ECO:0007669"/>
    <property type="project" value="UniProtKB-EC"/>
</dbReference>
<dbReference type="Gene3D" id="3.30.460.80">
    <property type="entry name" value="NADH:ubiquinone oxidoreductase, 30kDa subunit"/>
    <property type="match status" value="1"/>
</dbReference>
<dbReference type="SUPFAM" id="SSF143243">
    <property type="entry name" value="Nqo5-like"/>
    <property type="match status" value="1"/>
</dbReference>
<dbReference type="InterPro" id="IPR001268">
    <property type="entry name" value="NADH_UbQ_OxRdtase_30kDa_su"/>
</dbReference>
<comment type="similarity">
    <text evidence="2 6">Belongs to the complex I 30 kDa subunit family.</text>
</comment>
<dbReference type="PROSITE" id="PS00542">
    <property type="entry name" value="COMPLEX1_30K"/>
    <property type="match status" value="1"/>
</dbReference>
<dbReference type="InterPro" id="IPR037232">
    <property type="entry name" value="NADH_quin_OxRdtase_su_C/D-like"/>
</dbReference>
<evidence type="ECO:0000256" key="3">
    <source>
        <dbReference type="ARBA" id="ARBA00022448"/>
    </source>
</evidence>
<gene>
    <name evidence="8" type="primary">nad9</name>
</gene>
<dbReference type="PANTHER" id="PTHR10884:SF14">
    <property type="entry name" value="NADH DEHYDROGENASE [UBIQUINONE] IRON-SULFUR PROTEIN 3, MITOCHONDRIAL"/>
    <property type="match status" value="1"/>
</dbReference>
<protein>
    <recommendedName>
        <fullName evidence="4">NADH dehydrogenase [ubiquinone] iron-sulfur protein 3</fullName>
    </recommendedName>
</protein>
<evidence type="ECO:0000259" key="7">
    <source>
        <dbReference type="Pfam" id="PF00329"/>
    </source>
</evidence>